<dbReference type="Pfam" id="PF01408">
    <property type="entry name" value="GFO_IDH_MocA"/>
    <property type="match status" value="1"/>
</dbReference>
<dbReference type="InterPro" id="IPR036291">
    <property type="entry name" value="NAD(P)-bd_dom_sf"/>
</dbReference>
<gene>
    <name evidence="3" type="primary">ligC_2</name>
    <name evidence="3" type="ORF">Pla8534_34080</name>
</gene>
<dbReference type="EMBL" id="CP036433">
    <property type="protein sequence ID" value="QDU95592.1"/>
    <property type="molecule type" value="Genomic_DNA"/>
</dbReference>
<dbReference type="OrthoDB" id="9815825at2"/>
<dbReference type="InterPro" id="IPR055170">
    <property type="entry name" value="GFO_IDH_MocA-like_dom"/>
</dbReference>
<sequence>MSFRHRVLIIGTGSIGVRHLRCFQATGRAEMSICEALPDRRREVAEQFGVAHACADIEEAIRAARPTMAVVASPAPSHIPLALQLAEAGVHLLIEKPLSLTLTDADRLLAVVQQRGLTAGVAYCWRYHPLIAAAQQFLASQPFGRVLEIVCQTGQCFPFYRPAYRDIYYNDRATGGGAIQDALTHMLNTGEWIAGPIQRLGADAGHQQLEGVTVEDTVHVITRQGRASDVMGSYSLNQYQPANEVNWSIVCERGVVRIEVAKHRWMQQNDPAAAWEIHTIPPPDRDTMYKAQAEGFLDAVEQQAPPRCTLADGLQTLRVNLAVLAAVDSGRSLAAVT</sequence>
<dbReference type="Gene3D" id="3.30.360.10">
    <property type="entry name" value="Dihydrodipicolinate Reductase, domain 2"/>
    <property type="match status" value="1"/>
</dbReference>
<dbReference type="PANTHER" id="PTHR43377:SF1">
    <property type="entry name" value="BILIVERDIN REDUCTASE A"/>
    <property type="match status" value="1"/>
</dbReference>
<accession>A0A518DUS6</accession>
<dbReference type="AlphaFoldDB" id="A0A518DUS6"/>
<feature type="domain" description="GFO/IDH/MocA-like oxidoreductase" evidence="2">
    <location>
        <begin position="132"/>
        <end position="256"/>
    </location>
</feature>
<keyword evidence="3" id="KW-0560">Oxidoreductase</keyword>
<dbReference type="SUPFAM" id="SSF55347">
    <property type="entry name" value="Glyceraldehyde-3-phosphate dehydrogenase-like, C-terminal domain"/>
    <property type="match status" value="1"/>
</dbReference>
<evidence type="ECO:0000259" key="2">
    <source>
        <dbReference type="Pfam" id="PF22725"/>
    </source>
</evidence>
<feature type="domain" description="Gfo/Idh/MocA-like oxidoreductase N-terminal" evidence="1">
    <location>
        <begin position="6"/>
        <end position="123"/>
    </location>
</feature>
<dbReference type="SUPFAM" id="SSF51735">
    <property type="entry name" value="NAD(P)-binding Rossmann-fold domains"/>
    <property type="match status" value="1"/>
</dbReference>
<dbReference type="GO" id="GO:0050606">
    <property type="term" value="F:4-carboxy-2-hydroxymuconate semialdehyde hemiacetal dehydrogenase activity"/>
    <property type="evidence" value="ECO:0007669"/>
    <property type="project" value="UniProtKB-EC"/>
</dbReference>
<evidence type="ECO:0000313" key="3">
    <source>
        <dbReference type="EMBL" id="QDU95592.1"/>
    </source>
</evidence>
<keyword evidence="4" id="KW-1185">Reference proteome</keyword>
<dbReference type="InterPro" id="IPR000683">
    <property type="entry name" value="Gfo/Idh/MocA-like_OxRdtase_N"/>
</dbReference>
<dbReference type="GO" id="GO:0000166">
    <property type="term" value="F:nucleotide binding"/>
    <property type="evidence" value="ECO:0007669"/>
    <property type="project" value="InterPro"/>
</dbReference>
<organism evidence="3 4">
    <name type="scientific">Lignipirellula cremea</name>
    <dbReference type="NCBI Taxonomy" id="2528010"/>
    <lineage>
        <taxon>Bacteria</taxon>
        <taxon>Pseudomonadati</taxon>
        <taxon>Planctomycetota</taxon>
        <taxon>Planctomycetia</taxon>
        <taxon>Pirellulales</taxon>
        <taxon>Pirellulaceae</taxon>
        <taxon>Lignipirellula</taxon>
    </lineage>
</organism>
<evidence type="ECO:0000313" key="4">
    <source>
        <dbReference type="Proteomes" id="UP000317648"/>
    </source>
</evidence>
<dbReference type="InterPro" id="IPR051450">
    <property type="entry name" value="Gfo/Idh/MocA_Oxidoreductases"/>
</dbReference>
<dbReference type="EC" id="1.1.1.312" evidence="3"/>
<protein>
    <submittedName>
        <fullName evidence="3">4-carboxy-2-hydroxymuconate-6-semialdehyde dehydrogenase</fullName>
        <ecNumber evidence="3">1.1.1.312</ecNumber>
    </submittedName>
</protein>
<dbReference type="Pfam" id="PF22725">
    <property type="entry name" value="GFO_IDH_MocA_C3"/>
    <property type="match status" value="1"/>
</dbReference>
<dbReference type="PANTHER" id="PTHR43377">
    <property type="entry name" value="BILIVERDIN REDUCTASE A"/>
    <property type="match status" value="1"/>
</dbReference>
<evidence type="ECO:0000259" key="1">
    <source>
        <dbReference type="Pfam" id="PF01408"/>
    </source>
</evidence>
<dbReference type="Gene3D" id="3.40.50.720">
    <property type="entry name" value="NAD(P)-binding Rossmann-like Domain"/>
    <property type="match status" value="1"/>
</dbReference>
<proteinExistence type="predicted"/>
<dbReference type="KEGG" id="lcre:Pla8534_34080"/>
<dbReference type="RefSeq" id="WP_145054310.1">
    <property type="nucleotide sequence ID" value="NZ_CP036433.1"/>
</dbReference>
<name>A0A518DUS6_9BACT</name>
<reference evidence="3 4" key="1">
    <citation type="submission" date="2019-02" db="EMBL/GenBank/DDBJ databases">
        <title>Deep-cultivation of Planctomycetes and their phenomic and genomic characterization uncovers novel biology.</title>
        <authorList>
            <person name="Wiegand S."/>
            <person name="Jogler M."/>
            <person name="Boedeker C."/>
            <person name="Pinto D."/>
            <person name="Vollmers J."/>
            <person name="Rivas-Marin E."/>
            <person name="Kohn T."/>
            <person name="Peeters S.H."/>
            <person name="Heuer A."/>
            <person name="Rast P."/>
            <person name="Oberbeckmann S."/>
            <person name="Bunk B."/>
            <person name="Jeske O."/>
            <person name="Meyerdierks A."/>
            <person name="Storesund J.E."/>
            <person name="Kallscheuer N."/>
            <person name="Luecker S."/>
            <person name="Lage O.M."/>
            <person name="Pohl T."/>
            <person name="Merkel B.J."/>
            <person name="Hornburger P."/>
            <person name="Mueller R.-W."/>
            <person name="Bruemmer F."/>
            <person name="Labrenz M."/>
            <person name="Spormann A.M."/>
            <person name="Op den Camp H."/>
            <person name="Overmann J."/>
            <person name="Amann R."/>
            <person name="Jetten M.S.M."/>
            <person name="Mascher T."/>
            <person name="Medema M.H."/>
            <person name="Devos D.P."/>
            <person name="Kaster A.-K."/>
            <person name="Ovreas L."/>
            <person name="Rohde M."/>
            <person name="Galperin M.Y."/>
            <person name="Jogler C."/>
        </authorList>
    </citation>
    <scope>NUCLEOTIDE SEQUENCE [LARGE SCALE GENOMIC DNA]</scope>
    <source>
        <strain evidence="3 4">Pla85_3_4</strain>
    </source>
</reference>
<dbReference type="Proteomes" id="UP000317648">
    <property type="component" value="Chromosome"/>
</dbReference>